<sequence length="32" mass="3842">MRGQAKIKRRNHLVRRSFPHLPCKNLVCKIQL</sequence>
<organism evidence="1">
    <name type="scientific">Rhizophora mucronata</name>
    <name type="common">Asiatic mangrove</name>
    <dbReference type="NCBI Taxonomy" id="61149"/>
    <lineage>
        <taxon>Eukaryota</taxon>
        <taxon>Viridiplantae</taxon>
        <taxon>Streptophyta</taxon>
        <taxon>Embryophyta</taxon>
        <taxon>Tracheophyta</taxon>
        <taxon>Spermatophyta</taxon>
        <taxon>Magnoliopsida</taxon>
        <taxon>eudicotyledons</taxon>
        <taxon>Gunneridae</taxon>
        <taxon>Pentapetalae</taxon>
        <taxon>rosids</taxon>
        <taxon>fabids</taxon>
        <taxon>Malpighiales</taxon>
        <taxon>Rhizophoraceae</taxon>
        <taxon>Rhizophora</taxon>
    </lineage>
</organism>
<reference evidence="1" key="1">
    <citation type="submission" date="2018-02" db="EMBL/GenBank/DDBJ databases">
        <title>Rhizophora mucronata_Transcriptome.</title>
        <authorList>
            <person name="Meera S.P."/>
            <person name="Sreeshan A."/>
            <person name="Augustine A."/>
        </authorList>
    </citation>
    <scope>NUCLEOTIDE SEQUENCE</scope>
    <source>
        <tissue evidence="1">Leaf</tissue>
    </source>
</reference>
<proteinExistence type="predicted"/>
<name>A0A2P2NBZ7_RHIMU</name>
<protein>
    <submittedName>
        <fullName evidence="1">Uncharacterized protein</fullName>
    </submittedName>
</protein>
<dbReference type="AlphaFoldDB" id="A0A2P2NBZ7"/>
<dbReference type="EMBL" id="GGEC01059515">
    <property type="protein sequence ID" value="MBX39999.1"/>
    <property type="molecule type" value="Transcribed_RNA"/>
</dbReference>
<evidence type="ECO:0000313" key="1">
    <source>
        <dbReference type="EMBL" id="MBX39999.1"/>
    </source>
</evidence>
<accession>A0A2P2NBZ7</accession>